<keyword evidence="1" id="KW-0472">Membrane</keyword>
<dbReference type="Proteomes" id="UP001595932">
    <property type="component" value="Unassembled WGS sequence"/>
</dbReference>
<keyword evidence="1" id="KW-0812">Transmembrane</keyword>
<evidence type="ECO:0000256" key="1">
    <source>
        <dbReference type="SAM" id="Phobius"/>
    </source>
</evidence>
<dbReference type="EMBL" id="JBHSGL010000015">
    <property type="protein sequence ID" value="MFC4714158.1"/>
    <property type="molecule type" value="Genomic_DNA"/>
</dbReference>
<keyword evidence="3" id="KW-1185">Reference proteome</keyword>
<comment type="caution">
    <text evidence="2">The sequence shown here is derived from an EMBL/GenBank/DDBJ whole genome shotgun (WGS) entry which is preliminary data.</text>
</comment>
<proteinExistence type="predicted"/>
<evidence type="ECO:0000313" key="2">
    <source>
        <dbReference type="EMBL" id="MFC4714158.1"/>
    </source>
</evidence>
<feature type="transmembrane region" description="Helical" evidence="1">
    <location>
        <begin position="61"/>
        <end position="87"/>
    </location>
</feature>
<accession>A0ABV9MH50</accession>
<keyword evidence="1" id="KW-1133">Transmembrane helix</keyword>
<organism evidence="2 3">
    <name type="scientific">Planococcus dechangensis</name>
    <dbReference type="NCBI Taxonomy" id="1176255"/>
    <lineage>
        <taxon>Bacteria</taxon>
        <taxon>Bacillati</taxon>
        <taxon>Bacillota</taxon>
        <taxon>Bacilli</taxon>
        <taxon>Bacillales</taxon>
        <taxon>Caryophanaceae</taxon>
        <taxon>Planococcus</taxon>
    </lineage>
</organism>
<sequence>MEFAAAGFVLIVSVLLAYQFSKGYTRKEKYVIWGVTTMFIIAPGLSWLVSMGYGLLKQNGWAGVALLGIMFPVTFSIGLVLFLIGIFSKKDTVRSI</sequence>
<protein>
    <submittedName>
        <fullName evidence="2">Uncharacterized protein</fullName>
    </submittedName>
</protein>
<gene>
    <name evidence="2" type="ORF">ACFO5U_15015</name>
</gene>
<name>A0ABV9MH50_9BACL</name>
<reference evidence="3" key="1">
    <citation type="journal article" date="2019" name="Int. J. Syst. Evol. Microbiol.">
        <title>The Global Catalogue of Microorganisms (GCM) 10K type strain sequencing project: providing services to taxonomists for standard genome sequencing and annotation.</title>
        <authorList>
            <consortium name="The Broad Institute Genomics Platform"/>
            <consortium name="The Broad Institute Genome Sequencing Center for Infectious Disease"/>
            <person name="Wu L."/>
            <person name="Ma J."/>
        </authorList>
    </citation>
    <scope>NUCLEOTIDE SEQUENCE [LARGE SCALE GENOMIC DNA]</scope>
    <source>
        <strain evidence="3">CGMCC 1.12151</strain>
    </source>
</reference>
<feature type="transmembrane region" description="Helical" evidence="1">
    <location>
        <begin position="31"/>
        <end position="49"/>
    </location>
</feature>
<evidence type="ECO:0000313" key="3">
    <source>
        <dbReference type="Proteomes" id="UP001595932"/>
    </source>
</evidence>
<dbReference type="RefSeq" id="WP_377279885.1">
    <property type="nucleotide sequence ID" value="NZ_JBHSGL010000015.1"/>
</dbReference>